<evidence type="ECO:0000256" key="10">
    <source>
        <dbReference type="ARBA" id="ARBA00031317"/>
    </source>
</evidence>
<evidence type="ECO:0000256" key="4">
    <source>
        <dbReference type="ARBA" id="ARBA00009760"/>
    </source>
</evidence>
<keyword evidence="13" id="KW-1185">Reference proteome</keyword>
<organism evidence="12 13">
    <name type="scientific">Ranatra chinensis</name>
    <dbReference type="NCBI Taxonomy" id="642074"/>
    <lineage>
        <taxon>Eukaryota</taxon>
        <taxon>Metazoa</taxon>
        <taxon>Ecdysozoa</taxon>
        <taxon>Arthropoda</taxon>
        <taxon>Hexapoda</taxon>
        <taxon>Insecta</taxon>
        <taxon>Pterygota</taxon>
        <taxon>Neoptera</taxon>
        <taxon>Paraneoptera</taxon>
        <taxon>Hemiptera</taxon>
        <taxon>Heteroptera</taxon>
        <taxon>Panheteroptera</taxon>
        <taxon>Nepomorpha</taxon>
        <taxon>Nepidae</taxon>
        <taxon>Ranatrinae</taxon>
        <taxon>Ranatra</taxon>
    </lineage>
</organism>
<dbReference type="PANTHER" id="PTHR42874:SF1">
    <property type="entry name" value="URICASE"/>
    <property type="match status" value="1"/>
</dbReference>
<dbReference type="Gene3D" id="3.10.270.10">
    <property type="entry name" value="Urate Oxidase"/>
    <property type="match status" value="1"/>
</dbReference>
<dbReference type="PANTHER" id="PTHR42874">
    <property type="entry name" value="URICASE"/>
    <property type="match status" value="1"/>
</dbReference>
<keyword evidence="7" id="KW-0659">Purine metabolism</keyword>
<dbReference type="Pfam" id="PF01014">
    <property type="entry name" value="Uricase"/>
    <property type="match status" value="1"/>
</dbReference>
<dbReference type="PRINTS" id="PR00093">
    <property type="entry name" value="URICASE"/>
</dbReference>
<comment type="subcellular location">
    <subcellularLocation>
        <location evidence="2">Peroxisome</location>
    </subcellularLocation>
</comment>
<keyword evidence="9" id="KW-0576">Peroxisome</keyword>
<feature type="non-terminal residue" evidence="12">
    <location>
        <position position="1"/>
    </location>
</feature>
<evidence type="ECO:0000256" key="5">
    <source>
        <dbReference type="ARBA" id="ARBA00012598"/>
    </source>
</evidence>
<dbReference type="EC" id="1.7.3.3" evidence="5"/>
<evidence type="ECO:0000313" key="12">
    <source>
        <dbReference type="EMBL" id="KAL1123871.1"/>
    </source>
</evidence>
<evidence type="ECO:0000256" key="11">
    <source>
        <dbReference type="ARBA" id="ARBA00048818"/>
    </source>
</evidence>
<keyword evidence="8" id="KW-0560">Oxidoreductase</keyword>
<comment type="function">
    <text evidence="1">Catalyzes the oxidation of uric acid to 5-hydroxyisourate, which is further processed to form (S)-allantoin.</text>
</comment>
<dbReference type="InterPro" id="IPR002042">
    <property type="entry name" value="Uricase"/>
</dbReference>
<evidence type="ECO:0000256" key="1">
    <source>
        <dbReference type="ARBA" id="ARBA00003860"/>
    </source>
</evidence>
<evidence type="ECO:0000256" key="9">
    <source>
        <dbReference type="ARBA" id="ARBA00023140"/>
    </source>
</evidence>
<reference evidence="12 13" key="1">
    <citation type="submission" date="2024-07" db="EMBL/GenBank/DDBJ databases">
        <title>Chromosome-level genome assembly of the water stick insect Ranatra chinensis (Heteroptera: Nepidae).</title>
        <authorList>
            <person name="Liu X."/>
        </authorList>
    </citation>
    <scope>NUCLEOTIDE SEQUENCE [LARGE SCALE GENOMIC DNA]</scope>
    <source>
        <strain evidence="12">Cailab_2021Rc</strain>
        <tissue evidence="12">Muscle</tissue>
    </source>
</reference>
<evidence type="ECO:0000256" key="8">
    <source>
        <dbReference type="ARBA" id="ARBA00023002"/>
    </source>
</evidence>
<dbReference type="SUPFAM" id="SSF55620">
    <property type="entry name" value="Tetrahydrobiopterin biosynthesis enzymes-like"/>
    <property type="match status" value="1"/>
</dbReference>
<comment type="similarity">
    <text evidence="4">Belongs to the uricase family.</text>
</comment>
<dbReference type="GO" id="GO:0004846">
    <property type="term" value="F:urate oxidase activity"/>
    <property type="evidence" value="ECO:0007669"/>
    <property type="project" value="UniProtKB-EC"/>
</dbReference>
<dbReference type="PROSITE" id="PS00366">
    <property type="entry name" value="URICASE"/>
    <property type="match status" value="1"/>
</dbReference>
<evidence type="ECO:0000256" key="2">
    <source>
        <dbReference type="ARBA" id="ARBA00004275"/>
    </source>
</evidence>
<name>A0ABD0Y942_9HEMI</name>
<proteinExistence type="inferred from homology"/>
<protein>
    <recommendedName>
        <fullName evidence="6">Uricase</fullName>
        <ecNumber evidence="5">1.7.3.3</ecNumber>
    </recommendedName>
    <alternativeName>
        <fullName evidence="10">Urate oxidase</fullName>
    </alternativeName>
</protein>
<dbReference type="GO" id="GO:0005777">
    <property type="term" value="C:peroxisome"/>
    <property type="evidence" value="ECO:0007669"/>
    <property type="project" value="UniProtKB-SubCell"/>
</dbReference>
<comment type="caution">
    <text evidence="12">The sequence shown here is derived from an EMBL/GenBank/DDBJ whole genome shotgun (WGS) entry which is preliminary data.</text>
</comment>
<sequence>VTSGLRGLRVLKTTQSSFTDFTTDEFRTLPDSQDRIFSTVITSNWTYSKTDGVEFDKEWEGVRNCILEEFAGNPDSGVMSQSVQHTLYLAQTRILQSHPNIDRVEMDMPNKHYWDVDMSKFPAGMVGREVNKTVFTPVDKPSGLIHAVLHRQPHSKL</sequence>
<comment type="catalytic activity">
    <reaction evidence="11">
        <text>urate + O2 + H2O = 5-hydroxyisourate + H2O2</text>
        <dbReference type="Rhea" id="RHEA:21368"/>
        <dbReference type="ChEBI" id="CHEBI:15377"/>
        <dbReference type="ChEBI" id="CHEBI:15379"/>
        <dbReference type="ChEBI" id="CHEBI:16240"/>
        <dbReference type="ChEBI" id="CHEBI:17775"/>
        <dbReference type="ChEBI" id="CHEBI:18072"/>
        <dbReference type="EC" id="1.7.3.3"/>
    </reaction>
</comment>
<evidence type="ECO:0000256" key="6">
    <source>
        <dbReference type="ARBA" id="ARBA00017098"/>
    </source>
</evidence>
<accession>A0ABD0Y942</accession>
<evidence type="ECO:0000313" key="13">
    <source>
        <dbReference type="Proteomes" id="UP001558652"/>
    </source>
</evidence>
<evidence type="ECO:0000256" key="3">
    <source>
        <dbReference type="ARBA" id="ARBA00004831"/>
    </source>
</evidence>
<dbReference type="EMBL" id="JBFDAA010000011">
    <property type="protein sequence ID" value="KAL1123871.1"/>
    <property type="molecule type" value="Genomic_DNA"/>
</dbReference>
<dbReference type="InterPro" id="IPR019842">
    <property type="entry name" value="Uricase_CS"/>
</dbReference>
<dbReference type="GO" id="GO:0006144">
    <property type="term" value="P:purine nucleobase metabolic process"/>
    <property type="evidence" value="ECO:0007669"/>
    <property type="project" value="UniProtKB-KW"/>
</dbReference>
<comment type="pathway">
    <text evidence="3">Purine metabolism; urate degradation; (S)-allantoin from urate: step 1/3.</text>
</comment>
<dbReference type="Proteomes" id="UP001558652">
    <property type="component" value="Unassembled WGS sequence"/>
</dbReference>
<gene>
    <name evidence="12" type="ORF">AAG570_001641</name>
</gene>
<evidence type="ECO:0000256" key="7">
    <source>
        <dbReference type="ARBA" id="ARBA00022631"/>
    </source>
</evidence>
<dbReference type="AlphaFoldDB" id="A0ABD0Y942"/>